<keyword evidence="3" id="KW-1185">Reference proteome</keyword>
<name>A0AAV1GHH7_XYRNO</name>
<dbReference type="EMBL" id="OY660877">
    <property type="protein sequence ID" value="CAJ1073055.1"/>
    <property type="molecule type" value="Genomic_DNA"/>
</dbReference>
<feature type="compositionally biased region" description="Basic residues" evidence="1">
    <location>
        <begin position="13"/>
        <end position="26"/>
    </location>
</feature>
<evidence type="ECO:0000313" key="2">
    <source>
        <dbReference type="EMBL" id="CAJ1073055.1"/>
    </source>
</evidence>
<feature type="region of interest" description="Disordered" evidence="1">
    <location>
        <begin position="1"/>
        <end position="26"/>
    </location>
</feature>
<reference evidence="2" key="1">
    <citation type="submission" date="2023-08" db="EMBL/GenBank/DDBJ databases">
        <authorList>
            <person name="Alioto T."/>
            <person name="Alioto T."/>
            <person name="Gomez Garrido J."/>
        </authorList>
    </citation>
    <scope>NUCLEOTIDE SEQUENCE</scope>
</reference>
<dbReference type="AlphaFoldDB" id="A0AAV1GHH7"/>
<evidence type="ECO:0000256" key="1">
    <source>
        <dbReference type="SAM" id="MobiDB-lite"/>
    </source>
</evidence>
<sequence>MAAALKAPSRRPTAGRRKPLSGHSRRKQIGLGRVCRLFWRREFNLEEAERRRIIKIHRSAETLIDDFLLCDRGHVDVDDLGEED</sequence>
<accession>A0AAV1GHH7</accession>
<evidence type="ECO:0000313" key="3">
    <source>
        <dbReference type="Proteomes" id="UP001178508"/>
    </source>
</evidence>
<protein>
    <submittedName>
        <fullName evidence="2">Uncharacterized protein</fullName>
    </submittedName>
</protein>
<proteinExistence type="predicted"/>
<organism evidence="2 3">
    <name type="scientific">Xyrichtys novacula</name>
    <name type="common">Pearly razorfish</name>
    <name type="synonym">Hemipteronotus novacula</name>
    <dbReference type="NCBI Taxonomy" id="13765"/>
    <lineage>
        <taxon>Eukaryota</taxon>
        <taxon>Metazoa</taxon>
        <taxon>Chordata</taxon>
        <taxon>Craniata</taxon>
        <taxon>Vertebrata</taxon>
        <taxon>Euteleostomi</taxon>
        <taxon>Actinopterygii</taxon>
        <taxon>Neopterygii</taxon>
        <taxon>Teleostei</taxon>
        <taxon>Neoteleostei</taxon>
        <taxon>Acanthomorphata</taxon>
        <taxon>Eupercaria</taxon>
        <taxon>Labriformes</taxon>
        <taxon>Labridae</taxon>
        <taxon>Xyrichtys</taxon>
    </lineage>
</organism>
<dbReference type="Proteomes" id="UP001178508">
    <property type="component" value="Chromosome 14"/>
</dbReference>
<gene>
    <name evidence="2" type="ORF">XNOV1_A000111</name>
</gene>